<dbReference type="Pfam" id="PF00884">
    <property type="entry name" value="Sulfatase"/>
    <property type="match status" value="1"/>
</dbReference>
<evidence type="ECO:0000256" key="1">
    <source>
        <dbReference type="SAM" id="Phobius"/>
    </source>
</evidence>
<dbReference type="InterPro" id="IPR017850">
    <property type="entry name" value="Alkaline_phosphatase_core_sf"/>
</dbReference>
<name>A0ABS0IKK7_9BACT</name>
<dbReference type="Gene3D" id="3.40.720.10">
    <property type="entry name" value="Alkaline Phosphatase, subunit A"/>
    <property type="match status" value="1"/>
</dbReference>
<dbReference type="Gene3D" id="3.30.1120.10">
    <property type="match status" value="1"/>
</dbReference>
<dbReference type="PANTHER" id="PTHR43751:SF3">
    <property type="entry name" value="SULFATASE N-TERMINAL DOMAIN-CONTAINING PROTEIN"/>
    <property type="match status" value="1"/>
</dbReference>
<dbReference type="InterPro" id="IPR000917">
    <property type="entry name" value="Sulfatase_N"/>
</dbReference>
<protein>
    <submittedName>
        <fullName evidence="3">Sulfatase-like hydrolase/transferase</fullName>
    </submittedName>
</protein>
<feature type="domain" description="Sulfatase N-terminal" evidence="2">
    <location>
        <begin position="254"/>
        <end position="542"/>
    </location>
</feature>
<sequence length="651" mass="73560">MLSVTLRKLGCITLSLMVVLFLIRPQVLAIPYHIVFGYFRGFYIILLASYYDLLLATALGLVFMTAAWLVQHRPRAQSFLVGAFVGVALFCVLIGHSYVITSSIMGGPMTYGWLYYSDFMQNSDFDAAMRANLSWTWFGQLLGWSALLLLSSYALWALVQRVDAQNRYFRPVLAVLCGNLLVYFVVAPRSVARNDLTYKTVANPVLAFSKSVYVAFVSSPDLFTMQVPMGFESFPMPAVSQVIATKAPVNSRIRNVVLVVLESVPAEYVPGYQTRINAMPHLARQVPHALRVTDMYAHMPSTNNAVVALLGSLYPRISYESISKENPAIRVPSLSSELKRRHYRTGFFFAADTRFQNIKGFLAHRKFDVVADYRTIVCTGPVRKVNPKENDFLDSANEECLVQAGLDWLPADTTGAPFFVTLWTAQTHYPYFPPPGKQKNFRVQERYLNRYLNALHHTDKQLGKLFNELNRRRLAESTLVVVVGDHGEAFGRHMQYGHAGNVYEENVRIPLLLINPLLFRGETLDAVGGQVDIAPSIFDVLGLPIPKAWQGASLFSPTRVNRAYFFSPYSQYTFGIRTPEYKIVFNAYTSKTQIFDIKKDPRETTDLAAQMPQLVEESQQRLAAWVQYQNAYLEQVLKSEPKTLPVINHAK</sequence>
<evidence type="ECO:0000313" key="3">
    <source>
        <dbReference type="EMBL" id="MBF9238914.1"/>
    </source>
</evidence>
<dbReference type="InterPro" id="IPR052701">
    <property type="entry name" value="GAG_Ulvan_Degrading_Sulfatases"/>
</dbReference>
<dbReference type="Proteomes" id="UP000597617">
    <property type="component" value="Unassembled WGS sequence"/>
</dbReference>
<dbReference type="RefSeq" id="WP_196283271.1">
    <property type="nucleotide sequence ID" value="NZ_JADQDQ010000008.1"/>
</dbReference>
<reference evidence="3 4" key="1">
    <citation type="submission" date="2020-11" db="EMBL/GenBank/DDBJ databases">
        <authorList>
            <person name="Kim M.K."/>
        </authorList>
    </citation>
    <scope>NUCLEOTIDE SEQUENCE [LARGE SCALE GENOMIC DNA]</scope>
    <source>
        <strain evidence="3 4">BT683</strain>
    </source>
</reference>
<evidence type="ECO:0000259" key="2">
    <source>
        <dbReference type="Pfam" id="PF00884"/>
    </source>
</evidence>
<feature type="transmembrane region" description="Helical" evidence="1">
    <location>
        <begin position="53"/>
        <end position="70"/>
    </location>
</feature>
<feature type="transmembrane region" description="Helical" evidence="1">
    <location>
        <begin position="168"/>
        <end position="186"/>
    </location>
</feature>
<gene>
    <name evidence="3" type="ORF">I2I05_16035</name>
</gene>
<accession>A0ABS0IKK7</accession>
<dbReference type="PANTHER" id="PTHR43751">
    <property type="entry name" value="SULFATASE"/>
    <property type="match status" value="1"/>
</dbReference>
<comment type="caution">
    <text evidence="3">The sequence shown here is derived from an EMBL/GenBank/DDBJ whole genome shotgun (WGS) entry which is preliminary data.</text>
</comment>
<keyword evidence="4" id="KW-1185">Reference proteome</keyword>
<proteinExistence type="predicted"/>
<keyword evidence="1" id="KW-0812">Transmembrane</keyword>
<organism evidence="3 4">
    <name type="scientific">Hymenobacter jeongseonensis</name>
    <dbReference type="NCBI Taxonomy" id="2791027"/>
    <lineage>
        <taxon>Bacteria</taxon>
        <taxon>Pseudomonadati</taxon>
        <taxon>Bacteroidota</taxon>
        <taxon>Cytophagia</taxon>
        <taxon>Cytophagales</taxon>
        <taxon>Hymenobacteraceae</taxon>
        <taxon>Hymenobacter</taxon>
    </lineage>
</organism>
<keyword evidence="1" id="KW-0472">Membrane</keyword>
<dbReference type="EMBL" id="JADQDQ010000008">
    <property type="protein sequence ID" value="MBF9238914.1"/>
    <property type="molecule type" value="Genomic_DNA"/>
</dbReference>
<keyword evidence="1" id="KW-1133">Transmembrane helix</keyword>
<feature type="transmembrane region" description="Helical" evidence="1">
    <location>
        <begin position="79"/>
        <end position="100"/>
    </location>
</feature>
<feature type="transmembrane region" description="Helical" evidence="1">
    <location>
        <begin position="137"/>
        <end position="156"/>
    </location>
</feature>
<dbReference type="SUPFAM" id="SSF53649">
    <property type="entry name" value="Alkaline phosphatase-like"/>
    <property type="match status" value="1"/>
</dbReference>
<evidence type="ECO:0000313" key="4">
    <source>
        <dbReference type="Proteomes" id="UP000597617"/>
    </source>
</evidence>